<gene>
    <name evidence="5" type="primary">glgC</name>
    <name evidence="9" type="ORF">G9U52_19510</name>
</gene>
<dbReference type="HAMAP" id="MF_00624">
    <property type="entry name" value="GlgC"/>
    <property type="match status" value="1"/>
</dbReference>
<dbReference type="RefSeq" id="WP_166152326.1">
    <property type="nucleotide sequence ID" value="NZ_JAAOIW010000007.1"/>
</dbReference>
<organism evidence="9 10">
    <name type="scientific">Paenibacillus agricola</name>
    <dbReference type="NCBI Taxonomy" id="2716264"/>
    <lineage>
        <taxon>Bacteria</taxon>
        <taxon>Bacillati</taxon>
        <taxon>Bacillota</taxon>
        <taxon>Bacilli</taxon>
        <taxon>Bacillales</taxon>
        <taxon>Paenibacillaceae</taxon>
        <taxon>Paenibacillus</taxon>
    </lineage>
</organism>
<comment type="function">
    <text evidence="5">Involved in the biosynthesis of ADP-glucose, a building block required for the elongation reactions to produce glycogen. Catalyzes the reaction between ATP and alpha-D-glucose 1-phosphate (G1P) to produce pyrophosphate and ADP-Glc.</text>
</comment>
<dbReference type="CDD" id="cd02508">
    <property type="entry name" value="ADP_Glucose_PP"/>
    <property type="match status" value="1"/>
</dbReference>
<evidence type="ECO:0000256" key="6">
    <source>
        <dbReference type="SAM" id="MobiDB-lite"/>
    </source>
</evidence>
<keyword evidence="5" id="KW-0547">Nucleotide-binding</keyword>
<dbReference type="EC" id="2.7.7.27" evidence="5"/>
<proteinExistence type="inferred from homology"/>
<keyword evidence="2 5" id="KW-0808">Transferase</keyword>
<feature type="binding site" evidence="5">
    <location>
        <begin position="179"/>
        <end position="180"/>
    </location>
    <ligand>
        <name>alpha-D-glucose 1-phosphate</name>
        <dbReference type="ChEBI" id="CHEBI:58601"/>
    </ligand>
</feature>
<dbReference type="PANTHER" id="PTHR43523">
    <property type="entry name" value="GLUCOSE-1-PHOSPHATE ADENYLYLTRANSFERASE-RELATED"/>
    <property type="match status" value="1"/>
</dbReference>
<feature type="site" description="Could play a key role in the communication between the regulatory and the substrate sites" evidence="5">
    <location>
        <position position="60"/>
    </location>
</feature>
<dbReference type="Pfam" id="PF24894">
    <property type="entry name" value="Hexapep_GlmU"/>
    <property type="match status" value="1"/>
</dbReference>
<dbReference type="InterPro" id="IPR011831">
    <property type="entry name" value="ADP-Glc_PPase"/>
</dbReference>
<dbReference type="InterPro" id="IPR029044">
    <property type="entry name" value="Nucleotide-diphossugar_trans"/>
</dbReference>
<dbReference type="InterPro" id="IPR005835">
    <property type="entry name" value="NTP_transferase_dom"/>
</dbReference>
<comment type="subunit">
    <text evidence="5">Homotetramer.</text>
</comment>
<accession>A0ABX0J8V2</accession>
<dbReference type="EMBL" id="JAAOIW010000007">
    <property type="protein sequence ID" value="NHN32028.1"/>
    <property type="molecule type" value="Genomic_DNA"/>
</dbReference>
<dbReference type="GO" id="GO:0008878">
    <property type="term" value="F:glucose-1-phosphate adenylyltransferase activity"/>
    <property type="evidence" value="ECO:0007669"/>
    <property type="project" value="UniProtKB-EC"/>
</dbReference>
<comment type="pathway">
    <text evidence="5">Glycan biosynthesis; glycogen biosynthesis.</text>
</comment>
<keyword evidence="5" id="KW-0321">Glycogen metabolism</keyword>
<comment type="catalytic activity">
    <reaction evidence="5">
        <text>alpha-D-glucose 1-phosphate + ATP + H(+) = ADP-alpha-D-glucose + diphosphate</text>
        <dbReference type="Rhea" id="RHEA:12120"/>
        <dbReference type="ChEBI" id="CHEBI:15378"/>
        <dbReference type="ChEBI" id="CHEBI:30616"/>
        <dbReference type="ChEBI" id="CHEBI:33019"/>
        <dbReference type="ChEBI" id="CHEBI:57498"/>
        <dbReference type="ChEBI" id="CHEBI:58601"/>
        <dbReference type="EC" id="2.7.7.27"/>
    </reaction>
</comment>
<keyword evidence="5" id="KW-0119">Carbohydrate metabolism</keyword>
<dbReference type="InterPro" id="IPR056818">
    <property type="entry name" value="GlmU/GlgC-like_hexapep"/>
</dbReference>
<sequence length="387" mass="42555">MVKKDCIAMLLAGGEGRRLSPLTNNLAKPAVPFGGEYRIIDFPLSNCANSGIHTVGVLTQYASESLHTHIGGGEPWGLYGSNLEGVSLLSPSPEDPSGYLGTADAIYKNIDFIDEHDPENVLILSGDHIYSMDYRKLMETHMSTGADATISVMEVPWAEAHRFGIIEVDNDSSIIEFIEKPTKPQSNLASMGIYLFKWSYLREMLIEDSHNPKSSHDFGKDLLPRMLRLNGKLYAHSFNGYWRDVGTVSSLWEAHMDLLEIGAEPQLEPQPNAWPTYSRDQYQGGGRSPISRTDDHDSSLSHWNNAVLGDVQRTVVFNGVQVAANSVVKDSVLMPNAKIGRDAYVSFAIIGEGAILKEGVRIEGSKDKIEVIAPHAVVEVHSYTPTS</sequence>
<dbReference type="InterPro" id="IPR011004">
    <property type="entry name" value="Trimer_LpxA-like_sf"/>
</dbReference>
<evidence type="ECO:0000256" key="4">
    <source>
        <dbReference type="ARBA" id="ARBA00023056"/>
    </source>
</evidence>
<comment type="caution">
    <text evidence="5">Lacks conserved residue(s) required for the propagation of feature annotation.</text>
</comment>
<feature type="binding site" evidence="5">
    <location>
        <position position="99"/>
    </location>
    <ligand>
        <name>alpha-D-glucose 1-phosphate</name>
        <dbReference type="ChEBI" id="CHEBI:58601"/>
    </ligand>
</feature>
<dbReference type="SUPFAM" id="SSF53448">
    <property type="entry name" value="Nucleotide-diphospho-sugar transferases"/>
    <property type="match status" value="1"/>
</dbReference>
<dbReference type="Gene3D" id="3.90.550.10">
    <property type="entry name" value="Spore Coat Polysaccharide Biosynthesis Protein SpsA, Chain A"/>
    <property type="match status" value="1"/>
</dbReference>
<keyword evidence="4 5" id="KW-0320">Glycogen biosynthesis</keyword>
<feature type="binding site" evidence="5">
    <location>
        <position position="190"/>
    </location>
    <ligand>
        <name>alpha-D-glucose 1-phosphate</name>
        <dbReference type="ChEBI" id="CHEBI:58601"/>
    </ligand>
</feature>
<protein>
    <recommendedName>
        <fullName evidence="5">Glucose-1-phosphate adenylyltransferase</fullName>
        <ecNumber evidence="5">2.7.7.27</ecNumber>
    </recommendedName>
    <alternativeName>
        <fullName evidence="5">ADP-glucose pyrophosphorylase</fullName>
        <shortName evidence="5">ADPGlc PPase</shortName>
    </alternativeName>
    <alternativeName>
        <fullName evidence="5">ADP-glucose synthase</fullName>
    </alternativeName>
</protein>
<dbReference type="InterPro" id="IPR023049">
    <property type="entry name" value="GlgC_bac"/>
</dbReference>
<dbReference type="SUPFAM" id="SSF51161">
    <property type="entry name" value="Trimeric LpxA-like enzymes"/>
    <property type="match status" value="1"/>
</dbReference>
<dbReference type="Pfam" id="PF00483">
    <property type="entry name" value="NTP_transferase"/>
    <property type="match status" value="1"/>
</dbReference>
<evidence type="ECO:0000259" key="8">
    <source>
        <dbReference type="Pfam" id="PF24894"/>
    </source>
</evidence>
<keyword evidence="3 5" id="KW-0548">Nucleotidyltransferase</keyword>
<evidence type="ECO:0000313" key="9">
    <source>
        <dbReference type="EMBL" id="NHN32028.1"/>
    </source>
</evidence>
<comment type="similarity">
    <text evidence="1 5">Belongs to the bacterial/plant glucose-1-phosphate adenylyltransferase family.</text>
</comment>
<evidence type="ECO:0000259" key="7">
    <source>
        <dbReference type="Pfam" id="PF00483"/>
    </source>
</evidence>
<feature type="binding site" evidence="5">
    <location>
        <position position="164"/>
    </location>
    <ligand>
        <name>alpha-D-glucose 1-phosphate</name>
        <dbReference type="ChEBI" id="CHEBI:58601"/>
    </ligand>
</feature>
<feature type="region of interest" description="Disordered" evidence="6">
    <location>
        <begin position="267"/>
        <end position="298"/>
    </location>
</feature>
<dbReference type="Proteomes" id="UP001165962">
    <property type="component" value="Unassembled WGS sequence"/>
</dbReference>
<comment type="caution">
    <text evidence="9">The sequence shown here is derived from an EMBL/GenBank/DDBJ whole genome shotgun (WGS) entry which is preliminary data.</text>
</comment>
<evidence type="ECO:0000256" key="2">
    <source>
        <dbReference type="ARBA" id="ARBA00022679"/>
    </source>
</evidence>
<dbReference type="PANTHER" id="PTHR43523:SF2">
    <property type="entry name" value="GLUCOSE-1-PHOSPHATE ADENYLYLTRANSFERASE"/>
    <property type="match status" value="1"/>
</dbReference>
<evidence type="ECO:0000256" key="3">
    <source>
        <dbReference type="ARBA" id="ARBA00022695"/>
    </source>
</evidence>
<feature type="domain" description="Glucose-1-phosphate adenylyltransferase/Bifunctional protein GlmU-like C-terminal hexapeptide" evidence="8">
    <location>
        <begin position="306"/>
        <end position="362"/>
    </location>
</feature>
<evidence type="ECO:0000256" key="5">
    <source>
        <dbReference type="HAMAP-Rule" id="MF_00624"/>
    </source>
</evidence>
<keyword evidence="5" id="KW-0067">ATP-binding</keyword>
<reference evidence="9" key="1">
    <citation type="submission" date="2020-03" db="EMBL/GenBank/DDBJ databases">
        <title>Draft sequencing of Paenibacilllus sp. S3N08.</title>
        <authorList>
            <person name="Kim D.-U."/>
        </authorList>
    </citation>
    <scope>NUCLEOTIDE SEQUENCE</scope>
    <source>
        <strain evidence="9">S3N08</strain>
    </source>
</reference>
<keyword evidence="10" id="KW-1185">Reference proteome</keyword>
<evidence type="ECO:0000313" key="10">
    <source>
        <dbReference type="Proteomes" id="UP001165962"/>
    </source>
</evidence>
<evidence type="ECO:0000256" key="1">
    <source>
        <dbReference type="ARBA" id="ARBA00010443"/>
    </source>
</evidence>
<feature type="domain" description="Nucleotidyl transferase" evidence="7">
    <location>
        <begin position="8"/>
        <end position="259"/>
    </location>
</feature>
<dbReference type="Gene3D" id="2.160.10.10">
    <property type="entry name" value="Hexapeptide repeat proteins"/>
    <property type="match status" value="1"/>
</dbReference>
<name>A0ABX0J8V2_9BACL</name>
<dbReference type="NCBIfam" id="NF003670">
    <property type="entry name" value="PRK05293.1"/>
    <property type="match status" value="1"/>
</dbReference>